<sequence length="428" mass="46318">MKTNSWKIKLLTIQLLAIILLGNEGLCAKSKGHFFAATEKILITPQTPLPMSGYASRKAPFKGVHDDIYARVLVVGDGTKNAAIISTEIIGISDSFWSECTPLISKATGIPVEYIFLSAVHNHNGPSLSVYEEATPDVQAYKKELMNKLVQSTKLAVNNLKPATIGIGKGESKMNINRVAPDGKGGTTLGLNPYGTCDHELTVLKINDDFGIPLAMLINWPCHAVCLGPKNYFISGDWPGVAASYVESKIGKGVVAPIVIGASGDINPLYGPHVDFEVNNSYSFGKDAIGEDVGKEAIRVAGTIKVKKISKINAIQRTIYLALKDSDNNMLRYSDKPDSMLVRLSAMKIGDVVITGVSGEVFNEISLNLRKRSPYSNTFMITHCNGSCGYLITDKTYVIGGYETKSTRAKIGAEKAIVENLLDMIKKL</sequence>
<dbReference type="InterPro" id="IPR031329">
    <property type="entry name" value="NEUT/ALK_ceramidase_N"/>
</dbReference>
<accession>A0A644Y5Q5</accession>
<organism evidence="2">
    <name type="scientific">bioreactor metagenome</name>
    <dbReference type="NCBI Taxonomy" id="1076179"/>
    <lineage>
        <taxon>unclassified sequences</taxon>
        <taxon>metagenomes</taxon>
        <taxon>ecological metagenomes</taxon>
    </lineage>
</organism>
<proteinExistence type="predicted"/>
<evidence type="ECO:0000313" key="2">
    <source>
        <dbReference type="EMBL" id="MPM21514.1"/>
    </source>
</evidence>
<dbReference type="Pfam" id="PF04734">
    <property type="entry name" value="Ceramidase_alk"/>
    <property type="match status" value="1"/>
</dbReference>
<comment type="caution">
    <text evidence="2">The sequence shown here is derived from an EMBL/GenBank/DDBJ whole genome shotgun (WGS) entry which is preliminary data.</text>
</comment>
<feature type="domain" description="Neutral/alkaline non-lysosomal ceramidase N-terminal" evidence="1">
    <location>
        <begin position="49"/>
        <end position="267"/>
    </location>
</feature>
<protein>
    <recommendedName>
        <fullName evidence="1">Neutral/alkaline non-lysosomal ceramidase N-terminal domain-containing protein</fullName>
    </recommendedName>
</protein>
<dbReference type="EMBL" id="VSSQ01003606">
    <property type="protein sequence ID" value="MPM21514.1"/>
    <property type="molecule type" value="Genomic_DNA"/>
</dbReference>
<reference evidence="2" key="1">
    <citation type="submission" date="2019-08" db="EMBL/GenBank/DDBJ databases">
        <authorList>
            <person name="Kucharzyk K."/>
            <person name="Murdoch R.W."/>
            <person name="Higgins S."/>
            <person name="Loffler F."/>
        </authorList>
    </citation>
    <scope>NUCLEOTIDE SEQUENCE</scope>
</reference>
<name>A0A644Y5Q5_9ZZZZ</name>
<evidence type="ECO:0000259" key="1">
    <source>
        <dbReference type="Pfam" id="PF04734"/>
    </source>
</evidence>
<dbReference type="AlphaFoldDB" id="A0A644Y5Q5"/>
<gene>
    <name evidence="2" type="ORF">SDC9_67958</name>
</gene>